<dbReference type="HOGENOM" id="CLU_022738_2_0_3"/>
<dbReference type="PANTHER" id="PTHR11767:SF102">
    <property type="entry name" value="INWARDLY RECTIFYING POTASSIUM CHANNEL 1, ISOFORM F"/>
    <property type="match status" value="1"/>
</dbReference>
<dbReference type="GO" id="GO:1990573">
    <property type="term" value="P:potassium ion import across plasma membrane"/>
    <property type="evidence" value="ECO:0007669"/>
    <property type="project" value="TreeGrafter"/>
</dbReference>
<dbReference type="OrthoDB" id="9799090at2"/>
<dbReference type="SUPFAM" id="SSF81296">
    <property type="entry name" value="E set domains"/>
    <property type="match status" value="1"/>
</dbReference>
<dbReference type="GO" id="GO:0034765">
    <property type="term" value="P:regulation of monoatomic ion transmembrane transport"/>
    <property type="evidence" value="ECO:0007669"/>
    <property type="project" value="TreeGrafter"/>
</dbReference>
<dbReference type="Gene3D" id="2.60.40.1400">
    <property type="entry name" value="G protein-activated inward rectifier potassium channel 1"/>
    <property type="match status" value="1"/>
</dbReference>
<keyword evidence="7 11" id="KW-1133">Transmembrane helix</keyword>
<dbReference type="InterPro" id="IPR013099">
    <property type="entry name" value="K_chnl_dom"/>
</dbReference>
<dbReference type="PANTHER" id="PTHR11767">
    <property type="entry name" value="INWARD RECTIFIER POTASSIUM CHANNEL"/>
    <property type="match status" value="1"/>
</dbReference>
<evidence type="ECO:0000256" key="2">
    <source>
        <dbReference type="ARBA" id="ARBA00022448"/>
    </source>
</evidence>
<dbReference type="STRING" id="65393.PCC7424_0588"/>
<evidence type="ECO:0000256" key="6">
    <source>
        <dbReference type="ARBA" id="ARBA00022958"/>
    </source>
</evidence>
<dbReference type="Proteomes" id="UP000002384">
    <property type="component" value="Chromosome"/>
</dbReference>
<dbReference type="RefSeq" id="WP_012597996.1">
    <property type="nucleotide sequence ID" value="NC_011729.1"/>
</dbReference>
<organism evidence="14 15">
    <name type="scientific">Gloeothece citriformis (strain PCC 7424)</name>
    <name type="common">Cyanothece sp. (strain PCC 7424)</name>
    <dbReference type="NCBI Taxonomy" id="65393"/>
    <lineage>
        <taxon>Bacteria</taxon>
        <taxon>Bacillati</taxon>
        <taxon>Cyanobacteriota</taxon>
        <taxon>Cyanophyceae</taxon>
        <taxon>Oscillatoriophycideae</taxon>
        <taxon>Chroococcales</taxon>
        <taxon>Aphanothecaceae</taxon>
        <taxon>Gloeothece</taxon>
        <taxon>Gloeothece citriformis</taxon>
    </lineage>
</organism>
<dbReference type="SUPFAM" id="SSF81324">
    <property type="entry name" value="Voltage-gated potassium channels"/>
    <property type="match status" value="1"/>
</dbReference>
<dbReference type="AlphaFoldDB" id="B7KEM4"/>
<name>B7KEM4_GLOC7</name>
<dbReference type="Pfam" id="PF17655">
    <property type="entry name" value="IRK_C"/>
    <property type="match status" value="1"/>
</dbReference>
<feature type="domain" description="Inward rectifier potassium channel C-terminal" evidence="13">
    <location>
        <begin position="163"/>
        <end position="318"/>
    </location>
</feature>
<gene>
    <name evidence="14" type="ordered locus">PCC7424_0588</name>
</gene>
<dbReference type="eggNOG" id="COG0395">
    <property type="taxonomic scope" value="Bacteria"/>
</dbReference>
<keyword evidence="8" id="KW-0406">Ion transport</keyword>
<evidence type="ECO:0000256" key="1">
    <source>
        <dbReference type="ARBA" id="ARBA00004141"/>
    </source>
</evidence>
<feature type="transmembrane region" description="Helical" evidence="11">
    <location>
        <begin position="70"/>
        <end position="92"/>
    </location>
</feature>
<feature type="transmembrane region" description="Helical" evidence="11">
    <location>
        <begin position="129"/>
        <end position="154"/>
    </location>
</feature>
<keyword evidence="9 11" id="KW-0472">Membrane</keyword>
<evidence type="ECO:0000256" key="11">
    <source>
        <dbReference type="SAM" id="Phobius"/>
    </source>
</evidence>
<feature type="domain" description="Potassium channel" evidence="12">
    <location>
        <begin position="79"/>
        <end position="156"/>
    </location>
</feature>
<dbReference type="PRINTS" id="PR01320">
    <property type="entry name" value="KIRCHANNEL"/>
</dbReference>
<dbReference type="GO" id="GO:0034702">
    <property type="term" value="C:monoatomic ion channel complex"/>
    <property type="evidence" value="ECO:0007669"/>
    <property type="project" value="UniProtKB-KW"/>
</dbReference>
<dbReference type="InterPro" id="IPR016449">
    <property type="entry name" value="K_chnl_inward-rec_Kir"/>
</dbReference>
<keyword evidence="5" id="KW-0851">Voltage-gated channel</keyword>
<evidence type="ECO:0000313" key="15">
    <source>
        <dbReference type="Proteomes" id="UP000002384"/>
    </source>
</evidence>
<evidence type="ECO:0000256" key="4">
    <source>
        <dbReference type="ARBA" id="ARBA00022692"/>
    </source>
</evidence>
<evidence type="ECO:0000313" key="14">
    <source>
        <dbReference type="EMBL" id="ACK69049.1"/>
    </source>
</evidence>
<keyword evidence="15" id="KW-1185">Reference proteome</keyword>
<evidence type="ECO:0000256" key="10">
    <source>
        <dbReference type="ARBA" id="ARBA00023303"/>
    </source>
</evidence>
<evidence type="ECO:0000259" key="13">
    <source>
        <dbReference type="Pfam" id="PF17655"/>
    </source>
</evidence>
<evidence type="ECO:0000256" key="3">
    <source>
        <dbReference type="ARBA" id="ARBA00022538"/>
    </source>
</evidence>
<evidence type="ECO:0000259" key="12">
    <source>
        <dbReference type="Pfam" id="PF07885"/>
    </source>
</evidence>
<comment type="subcellular location">
    <subcellularLocation>
        <location evidence="1">Membrane</location>
        <topology evidence="1">Multi-pass membrane protein</topology>
    </subcellularLocation>
</comment>
<keyword evidence="2" id="KW-0813">Transport</keyword>
<dbReference type="InterPro" id="IPR041647">
    <property type="entry name" value="IRK_C"/>
</dbReference>
<dbReference type="GO" id="GO:0005242">
    <property type="term" value="F:inward rectifier potassium channel activity"/>
    <property type="evidence" value="ECO:0007669"/>
    <property type="project" value="InterPro"/>
</dbReference>
<feature type="transmembrane region" description="Helical" evidence="11">
    <location>
        <begin position="104"/>
        <end position="123"/>
    </location>
</feature>
<dbReference type="Gene3D" id="1.10.287.70">
    <property type="match status" value="1"/>
</dbReference>
<dbReference type="Pfam" id="PF07885">
    <property type="entry name" value="Ion_trans_2"/>
    <property type="match status" value="1"/>
</dbReference>
<reference evidence="15" key="1">
    <citation type="journal article" date="2011" name="MBio">
        <title>Novel metabolic attributes of the genus Cyanothece, comprising a group of unicellular nitrogen-fixing Cyanobacteria.</title>
        <authorList>
            <person name="Bandyopadhyay A."/>
            <person name="Elvitigala T."/>
            <person name="Welsh E."/>
            <person name="Stockel J."/>
            <person name="Liberton M."/>
            <person name="Min H."/>
            <person name="Sherman L.A."/>
            <person name="Pakrasi H.B."/>
        </authorList>
    </citation>
    <scope>NUCLEOTIDE SEQUENCE [LARGE SCALE GENOMIC DNA]</scope>
    <source>
        <strain evidence="15">PCC 7424</strain>
    </source>
</reference>
<evidence type="ECO:0000256" key="8">
    <source>
        <dbReference type="ARBA" id="ARBA00023065"/>
    </source>
</evidence>
<keyword evidence="3" id="KW-0633">Potassium transport</keyword>
<dbReference type="EMBL" id="CP001291">
    <property type="protein sequence ID" value="ACK69049.1"/>
    <property type="molecule type" value="Genomic_DNA"/>
</dbReference>
<keyword evidence="4 11" id="KW-0812">Transmembrane</keyword>
<keyword evidence="6" id="KW-0630">Potassium</keyword>
<accession>B7KEM4</accession>
<evidence type="ECO:0000256" key="9">
    <source>
        <dbReference type="ARBA" id="ARBA00023136"/>
    </source>
</evidence>
<keyword evidence="10" id="KW-0407">Ion channel</keyword>
<dbReference type="InterPro" id="IPR014756">
    <property type="entry name" value="Ig_E-set"/>
</dbReference>
<evidence type="ECO:0000256" key="7">
    <source>
        <dbReference type="ARBA" id="ARBA00022989"/>
    </source>
</evidence>
<dbReference type="KEGG" id="cyc:PCC7424_0588"/>
<evidence type="ECO:0000256" key="5">
    <source>
        <dbReference type="ARBA" id="ARBA00022882"/>
    </source>
</evidence>
<protein>
    <submittedName>
        <fullName evidence="14">K channel inward rectifier conserved region 2 domain protein</fullName>
    </submittedName>
</protein>
<proteinExistence type="predicted"/>
<sequence>MKLPKRRFKNLSKNPFSLTSFFFLPSFLFFPSSRRIKQFKSLKNQQNIDSLYPIWRDLYHWLLRLSWTQFLMVIVLVYLGANFLFALIYLTAGDGIANARPGSLTDAFFFSIQTLSTVGYGSMYPQTLYTQILVTVEILAGLVLIAIFTGLMFARFAKPTAQVLFSKVAVICPYNGIPTLMFRTANRRDGNIIEAQIQVSFLRNEISSEGHQLRRFYDINLTRSRSPIFGLSWLVMHPIDEKSPLFGETPESLEAVEGELWVTLTGIEETFSQTIHTHYSYQISDILWNRRFVDIFSRQSNGDRYIDLSRFHEVTALENLTKS</sequence>
<dbReference type="InterPro" id="IPR013518">
    <property type="entry name" value="K_chnl_inward-rec_Kir_cyto"/>
</dbReference>
<dbReference type="GO" id="GO:0005886">
    <property type="term" value="C:plasma membrane"/>
    <property type="evidence" value="ECO:0007669"/>
    <property type="project" value="TreeGrafter"/>
</dbReference>